<dbReference type="GO" id="GO:0005829">
    <property type="term" value="C:cytosol"/>
    <property type="evidence" value="ECO:0007669"/>
    <property type="project" value="TreeGrafter"/>
</dbReference>
<dbReference type="InterPro" id="IPR023214">
    <property type="entry name" value="HAD_sf"/>
</dbReference>
<dbReference type="CDD" id="cd07518">
    <property type="entry name" value="HAD_YbiV-Like"/>
    <property type="match status" value="1"/>
</dbReference>
<organism evidence="1 2">
    <name type="scientific">Microbacterium caowuchunii</name>
    <dbReference type="NCBI Taxonomy" id="2614638"/>
    <lineage>
        <taxon>Bacteria</taxon>
        <taxon>Bacillati</taxon>
        <taxon>Actinomycetota</taxon>
        <taxon>Actinomycetes</taxon>
        <taxon>Micrococcales</taxon>
        <taxon>Microbacteriaceae</taxon>
        <taxon>Microbacterium</taxon>
    </lineage>
</organism>
<sequence>MSAPVLTSLDIRLIAVDMDGTLLDEHGRVPEDLWPLLDRLRERGILFAPSSGRQYATLRREFGGHGDDMVFIAENGTYVVRDDEELSSDVMDRSVVREVVALARTLTHDVGVVLCGKRSAYIERTDEAFRAEADRYYARLDEVADLDEVEDDILKIAVFDFADAETTTAPALAAFADSHQVVVSGARWVDIMNPGVNKGRALRRLQEALGITAAQTMAFGDYLNDLEMMDAAEHSYAMANAHADVVARARHRAPSNREHGVIRVIEGLLGR</sequence>
<dbReference type="Gene3D" id="3.30.1240.10">
    <property type="match status" value="1"/>
</dbReference>
<dbReference type="SFLD" id="SFLDG01140">
    <property type="entry name" value="C2.B:_Phosphomannomutase_and_P"/>
    <property type="match status" value="1"/>
</dbReference>
<dbReference type="GO" id="GO:0000287">
    <property type="term" value="F:magnesium ion binding"/>
    <property type="evidence" value="ECO:0007669"/>
    <property type="project" value="TreeGrafter"/>
</dbReference>
<dbReference type="InterPro" id="IPR006379">
    <property type="entry name" value="HAD-SF_hydro_IIB"/>
</dbReference>
<comment type="caution">
    <text evidence="1">The sequence shown here is derived from an EMBL/GenBank/DDBJ whole genome shotgun (WGS) entry which is preliminary data.</text>
</comment>
<dbReference type="Pfam" id="PF08282">
    <property type="entry name" value="Hydrolase_3"/>
    <property type="match status" value="1"/>
</dbReference>
<dbReference type="SFLD" id="SFLDS00003">
    <property type="entry name" value="Haloacid_Dehalogenase"/>
    <property type="match status" value="1"/>
</dbReference>
<evidence type="ECO:0000313" key="2">
    <source>
        <dbReference type="Proteomes" id="UP000326838"/>
    </source>
</evidence>
<dbReference type="NCBIfam" id="TIGR01484">
    <property type="entry name" value="HAD-SF-IIB"/>
    <property type="match status" value="1"/>
</dbReference>
<dbReference type="Proteomes" id="UP000326838">
    <property type="component" value="Unassembled WGS sequence"/>
</dbReference>
<dbReference type="PANTHER" id="PTHR10000:SF53">
    <property type="entry name" value="5-AMINO-6-(5-PHOSPHO-D-RIBITYLAMINO)URACIL PHOSPHATASE YBJI-RELATED"/>
    <property type="match status" value="1"/>
</dbReference>
<dbReference type="EMBL" id="VYUY01000009">
    <property type="protein sequence ID" value="KAA9133841.1"/>
    <property type="molecule type" value="Genomic_DNA"/>
</dbReference>
<dbReference type="AlphaFoldDB" id="A0A5N0TGZ4"/>
<keyword evidence="1" id="KW-0378">Hydrolase</keyword>
<dbReference type="Gene3D" id="3.40.50.1000">
    <property type="entry name" value="HAD superfamily/HAD-like"/>
    <property type="match status" value="1"/>
</dbReference>
<gene>
    <name evidence="1" type="ORF">F6B40_08825</name>
</gene>
<dbReference type="RefSeq" id="WP_150893148.1">
    <property type="nucleotide sequence ID" value="NZ_VYUY01000009.1"/>
</dbReference>
<accession>A0A5N0TGZ4</accession>
<proteinExistence type="predicted"/>
<evidence type="ECO:0000313" key="1">
    <source>
        <dbReference type="EMBL" id="KAA9133841.1"/>
    </source>
</evidence>
<dbReference type="InterPro" id="IPR000150">
    <property type="entry name" value="Cof"/>
</dbReference>
<reference evidence="2" key="1">
    <citation type="submission" date="2019-09" db="EMBL/GenBank/DDBJ databases">
        <title>Mumia zhuanghuii sp. nov. isolated from the intestinal contents of plateau pika (Ochotona curzoniae) in the Qinghai-Tibet plateau of China.</title>
        <authorList>
            <person name="Tian Z."/>
        </authorList>
    </citation>
    <scope>NUCLEOTIDE SEQUENCE [LARGE SCALE GENOMIC DNA]</scope>
    <source>
        <strain evidence="2">L-033</strain>
    </source>
</reference>
<dbReference type="InterPro" id="IPR036412">
    <property type="entry name" value="HAD-like_sf"/>
</dbReference>
<dbReference type="SUPFAM" id="SSF56784">
    <property type="entry name" value="HAD-like"/>
    <property type="match status" value="1"/>
</dbReference>
<protein>
    <submittedName>
        <fullName evidence="1">HAD family hydrolase</fullName>
    </submittedName>
</protein>
<dbReference type="GO" id="GO:0016791">
    <property type="term" value="F:phosphatase activity"/>
    <property type="evidence" value="ECO:0007669"/>
    <property type="project" value="TreeGrafter"/>
</dbReference>
<name>A0A5N0TGZ4_9MICO</name>
<dbReference type="NCBIfam" id="TIGR00099">
    <property type="entry name" value="Cof-subfamily"/>
    <property type="match status" value="1"/>
</dbReference>
<dbReference type="PANTHER" id="PTHR10000">
    <property type="entry name" value="PHOSPHOSERINE PHOSPHATASE"/>
    <property type="match status" value="1"/>
</dbReference>
<keyword evidence="2" id="KW-1185">Reference proteome</keyword>